<dbReference type="STRING" id="84645.A0A498N8H2"/>
<evidence type="ECO:0000256" key="4">
    <source>
        <dbReference type="ARBA" id="ARBA00022989"/>
    </source>
</evidence>
<dbReference type="PANTHER" id="PTHR11616:SF237">
    <property type="entry name" value="TRANSPORTER"/>
    <property type="match status" value="1"/>
</dbReference>
<feature type="compositionally biased region" description="Acidic residues" evidence="7">
    <location>
        <begin position="115"/>
        <end position="131"/>
    </location>
</feature>
<dbReference type="PANTHER" id="PTHR11616">
    <property type="entry name" value="SODIUM/CHLORIDE DEPENDENT TRANSPORTER"/>
    <property type="match status" value="1"/>
</dbReference>
<comment type="caution">
    <text evidence="9">The sequence shown here is derived from an EMBL/GenBank/DDBJ whole genome shotgun (WGS) entry which is preliminary data.</text>
</comment>
<evidence type="ECO:0000256" key="8">
    <source>
        <dbReference type="SAM" id="Phobius"/>
    </source>
</evidence>
<proteinExistence type="inferred from homology"/>
<dbReference type="InterPro" id="IPR037272">
    <property type="entry name" value="SNS_sf"/>
</dbReference>
<feature type="transmembrane region" description="Helical" evidence="8">
    <location>
        <begin position="20"/>
        <end position="37"/>
    </location>
</feature>
<dbReference type="Proteomes" id="UP000290572">
    <property type="component" value="Unassembled WGS sequence"/>
</dbReference>
<comment type="similarity">
    <text evidence="6">Belongs to the sodium:neurotransmitter symporter (SNF) (TC 2.A.22) family.</text>
</comment>
<keyword evidence="3 6" id="KW-0812">Transmembrane</keyword>
<feature type="region of interest" description="Disordered" evidence="7">
    <location>
        <begin position="110"/>
        <end position="165"/>
    </location>
</feature>
<keyword evidence="2 6" id="KW-0813">Transport</keyword>
<dbReference type="InterPro" id="IPR000175">
    <property type="entry name" value="Na/ntran_symport"/>
</dbReference>
<dbReference type="PROSITE" id="PS00610">
    <property type="entry name" value="NA_NEUROTRAN_SYMP_1"/>
    <property type="match status" value="1"/>
</dbReference>
<dbReference type="SUPFAM" id="SSF161070">
    <property type="entry name" value="SNF-like"/>
    <property type="match status" value="1"/>
</dbReference>
<keyword evidence="5 8" id="KW-0472">Membrane</keyword>
<dbReference type="GO" id="GO:0005332">
    <property type="term" value="F:gamma-aminobutyric acid:sodium:chloride symporter activity"/>
    <property type="evidence" value="ECO:0007669"/>
    <property type="project" value="TreeGrafter"/>
</dbReference>
<organism evidence="9 10">
    <name type="scientific">Labeo rohita</name>
    <name type="common">Indian major carp</name>
    <name type="synonym">Cyprinus rohita</name>
    <dbReference type="NCBI Taxonomy" id="84645"/>
    <lineage>
        <taxon>Eukaryota</taxon>
        <taxon>Metazoa</taxon>
        <taxon>Chordata</taxon>
        <taxon>Craniata</taxon>
        <taxon>Vertebrata</taxon>
        <taxon>Euteleostomi</taxon>
        <taxon>Actinopterygii</taxon>
        <taxon>Neopterygii</taxon>
        <taxon>Teleostei</taxon>
        <taxon>Ostariophysi</taxon>
        <taxon>Cypriniformes</taxon>
        <taxon>Cyprinidae</taxon>
        <taxon>Labeoninae</taxon>
        <taxon>Labeonini</taxon>
        <taxon>Labeo</taxon>
    </lineage>
</organism>
<evidence type="ECO:0000313" key="9">
    <source>
        <dbReference type="EMBL" id="RXN29201.1"/>
    </source>
</evidence>
<evidence type="ECO:0000256" key="1">
    <source>
        <dbReference type="ARBA" id="ARBA00004141"/>
    </source>
</evidence>
<evidence type="ECO:0000313" key="10">
    <source>
        <dbReference type="Proteomes" id="UP000290572"/>
    </source>
</evidence>
<evidence type="ECO:0000256" key="6">
    <source>
        <dbReference type="RuleBase" id="RU003732"/>
    </source>
</evidence>
<accession>A0A498N8H2</accession>
<keyword evidence="4 8" id="KW-1133">Transmembrane helix</keyword>
<evidence type="ECO:0000256" key="3">
    <source>
        <dbReference type="ARBA" id="ARBA00022692"/>
    </source>
</evidence>
<feature type="compositionally biased region" description="Basic and acidic residues" evidence="7">
    <location>
        <begin position="137"/>
        <end position="158"/>
    </location>
</feature>
<keyword evidence="6" id="KW-0769">Symport</keyword>
<evidence type="ECO:0000256" key="5">
    <source>
        <dbReference type="ARBA" id="ARBA00023136"/>
    </source>
</evidence>
<dbReference type="Pfam" id="PF00209">
    <property type="entry name" value="SNF"/>
    <property type="match status" value="1"/>
</dbReference>
<dbReference type="GO" id="GO:0042995">
    <property type="term" value="C:cell projection"/>
    <property type="evidence" value="ECO:0007669"/>
    <property type="project" value="TreeGrafter"/>
</dbReference>
<dbReference type="GO" id="GO:0005886">
    <property type="term" value="C:plasma membrane"/>
    <property type="evidence" value="ECO:0007669"/>
    <property type="project" value="TreeGrafter"/>
</dbReference>
<dbReference type="AlphaFoldDB" id="A0A498N8H2"/>
<dbReference type="EMBL" id="QBIY01011822">
    <property type="protein sequence ID" value="RXN29201.1"/>
    <property type="molecule type" value="Genomic_DNA"/>
</dbReference>
<reference evidence="9 10" key="1">
    <citation type="submission" date="2018-03" db="EMBL/GenBank/DDBJ databases">
        <title>Draft genome sequence of Rohu Carp (Labeo rohita).</title>
        <authorList>
            <person name="Das P."/>
            <person name="Kushwaha B."/>
            <person name="Joshi C.G."/>
            <person name="Kumar D."/>
            <person name="Nagpure N.S."/>
            <person name="Sahoo L."/>
            <person name="Das S.P."/>
            <person name="Bit A."/>
            <person name="Patnaik S."/>
            <person name="Meher P.K."/>
            <person name="Jayasankar P."/>
            <person name="Koringa P.G."/>
            <person name="Patel N.V."/>
            <person name="Hinsu A.T."/>
            <person name="Kumar R."/>
            <person name="Pandey M."/>
            <person name="Agarwal S."/>
            <person name="Srivastava S."/>
            <person name="Singh M."/>
            <person name="Iquebal M.A."/>
            <person name="Jaiswal S."/>
            <person name="Angadi U.B."/>
            <person name="Kumar N."/>
            <person name="Raza M."/>
            <person name="Shah T.M."/>
            <person name="Rai A."/>
            <person name="Jena J.K."/>
        </authorList>
    </citation>
    <scope>NUCLEOTIDE SEQUENCE [LARGE SCALE GENOMIC DNA]</scope>
    <source>
        <strain evidence="9">DASCIFA01</strain>
        <tissue evidence="9">Testis</tissue>
    </source>
</reference>
<sequence length="165" mass="18438">MGDVWRFPYLCYKNGGGVFLIPYLVFVITCGVPLFLLEKAIEQYTQEGGISFWRHLCPLAEDTVIPTRVPENVLPAQGSAYIVTDKEDRPDAGSEKNLLDLIEEEYNNREVADVSVEEDSNSVEEEREEEGILAVVEESKVEGGENPTDESKREEKPVSPRSGKG</sequence>
<dbReference type="PROSITE" id="PS50267">
    <property type="entry name" value="NA_NEUROTRAN_SYMP_3"/>
    <property type="match status" value="1"/>
</dbReference>
<name>A0A498N8H2_LABRO</name>
<keyword evidence="10" id="KW-1185">Reference proteome</keyword>
<evidence type="ECO:0000256" key="2">
    <source>
        <dbReference type="ARBA" id="ARBA00022448"/>
    </source>
</evidence>
<evidence type="ECO:0000256" key="7">
    <source>
        <dbReference type="SAM" id="MobiDB-lite"/>
    </source>
</evidence>
<comment type="subcellular location">
    <subcellularLocation>
        <location evidence="1">Membrane</location>
        <topology evidence="1">Multi-pass membrane protein</topology>
    </subcellularLocation>
</comment>
<protein>
    <recommendedName>
        <fullName evidence="6">Transporter</fullName>
    </recommendedName>
</protein>
<gene>
    <name evidence="9" type="ORF">ROHU_018930</name>
</gene>